<accession>A0ABY3F9N4</accession>
<evidence type="ECO:0000313" key="2">
    <source>
        <dbReference type="Proteomes" id="UP000317938"/>
    </source>
</evidence>
<proteinExistence type="predicted"/>
<name>A0ABY3F9N4_9GAMM</name>
<sequence>MSQSINLVAYQANENGKLYESKTDLIETVFITPSLLSELQKASPLIKKNIFETVGSEDHYSIECFNDSEIEGAIKKLEEVFLSILASDGKKLLGQESKKDSNKLALLSSEHIASGDLDDSINRFRTLTNVINVFKLKHNQYSSDASVVLKLG</sequence>
<dbReference type="EMBL" id="VNFF01000020">
    <property type="protein sequence ID" value="TVU80994.1"/>
    <property type="molecule type" value="Genomic_DNA"/>
</dbReference>
<comment type="caution">
    <text evidence="1">The sequence shown here is derived from an EMBL/GenBank/DDBJ whole genome shotgun (WGS) entry which is preliminary data.</text>
</comment>
<dbReference type="RefSeq" id="WP_145241249.1">
    <property type="nucleotide sequence ID" value="NZ_VNFF01000020.1"/>
</dbReference>
<dbReference type="Proteomes" id="UP000317938">
    <property type="component" value="Unassembled WGS sequence"/>
</dbReference>
<reference evidence="1 2" key="1">
    <citation type="submission" date="2019-07" db="EMBL/GenBank/DDBJ databases">
        <title>Diversity of Bacteria from Kongsfjorden, Arctic.</title>
        <authorList>
            <person name="Yu Y."/>
        </authorList>
    </citation>
    <scope>NUCLEOTIDE SEQUENCE [LARGE SCALE GENOMIC DNA]</scope>
    <source>
        <strain evidence="1 2">SM1927</strain>
    </source>
</reference>
<evidence type="ECO:0000313" key="1">
    <source>
        <dbReference type="EMBL" id="TVU80994.1"/>
    </source>
</evidence>
<gene>
    <name evidence="1" type="ORF">FQP85_18180</name>
</gene>
<organism evidence="1 2">
    <name type="scientific">Pseudoalteromonas neustonica</name>
    <dbReference type="NCBI Taxonomy" id="1840331"/>
    <lineage>
        <taxon>Bacteria</taxon>
        <taxon>Pseudomonadati</taxon>
        <taxon>Pseudomonadota</taxon>
        <taxon>Gammaproteobacteria</taxon>
        <taxon>Alteromonadales</taxon>
        <taxon>Pseudoalteromonadaceae</taxon>
        <taxon>Pseudoalteromonas</taxon>
    </lineage>
</organism>
<keyword evidence="2" id="KW-1185">Reference proteome</keyword>
<protein>
    <submittedName>
        <fullName evidence="1">Uncharacterized protein</fullName>
    </submittedName>
</protein>